<dbReference type="FunFam" id="3.80.30.20:FF:000003">
    <property type="entry name" value="CDK5 regulatory subunit-associated protein 1"/>
    <property type="match status" value="1"/>
</dbReference>
<dbReference type="InterPro" id="IPR058240">
    <property type="entry name" value="rSAM_sf"/>
</dbReference>
<dbReference type="InterPro" id="IPR006463">
    <property type="entry name" value="MiaB_methiolase"/>
</dbReference>
<dbReference type="AlphaFoldDB" id="A0A2G8JDR5"/>
<evidence type="ECO:0000259" key="8">
    <source>
        <dbReference type="PROSITE" id="PS50926"/>
    </source>
</evidence>
<evidence type="ECO:0000256" key="7">
    <source>
        <dbReference type="ARBA" id="ARBA00023014"/>
    </source>
</evidence>
<dbReference type="GO" id="GO:0005739">
    <property type="term" value="C:mitochondrion"/>
    <property type="evidence" value="ECO:0007669"/>
    <property type="project" value="TreeGrafter"/>
</dbReference>
<dbReference type="Gene3D" id="3.40.50.12160">
    <property type="entry name" value="Methylthiotransferase, N-terminal domain"/>
    <property type="match status" value="1"/>
</dbReference>
<dbReference type="InterPro" id="IPR020612">
    <property type="entry name" value="Methylthiotransferase_CS"/>
</dbReference>
<evidence type="ECO:0000313" key="12">
    <source>
        <dbReference type="Proteomes" id="UP000230750"/>
    </source>
</evidence>
<keyword evidence="12" id="KW-1185">Reference proteome</keyword>
<dbReference type="InterPro" id="IPR023404">
    <property type="entry name" value="rSAM_horseshoe"/>
</dbReference>
<evidence type="ECO:0000256" key="3">
    <source>
        <dbReference type="ARBA" id="ARBA00022485"/>
    </source>
</evidence>
<dbReference type="GO" id="GO:0080090">
    <property type="term" value="P:regulation of primary metabolic process"/>
    <property type="evidence" value="ECO:0007669"/>
    <property type="project" value="UniProtKB-ARBA"/>
</dbReference>
<name>A0A2G8JDR5_STIJA</name>
<dbReference type="STRING" id="307972.A0A2G8JDR5"/>
<feature type="domain" description="TRAM" evidence="8">
    <location>
        <begin position="553"/>
        <end position="629"/>
    </location>
</feature>
<comment type="cofactor">
    <cofactor evidence="1">
        <name>[4Fe-4S] cluster</name>
        <dbReference type="ChEBI" id="CHEBI:49883"/>
    </cofactor>
</comment>
<dbReference type="Proteomes" id="UP000230750">
    <property type="component" value="Unassembled WGS sequence"/>
</dbReference>
<evidence type="ECO:0000256" key="6">
    <source>
        <dbReference type="ARBA" id="ARBA00023004"/>
    </source>
</evidence>
<dbReference type="Pfam" id="PF01938">
    <property type="entry name" value="TRAM"/>
    <property type="match status" value="1"/>
</dbReference>
<reference evidence="11 12" key="1">
    <citation type="journal article" date="2017" name="PLoS Biol.">
        <title>The sea cucumber genome provides insights into morphological evolution and visceral regeneration.</title>
        <authorList>
            <person name="Zhang X."/>
            <person name="Sun L."/>
            <person name="Yuan J."/>
            <person name="Sun Y."/>
            <person name="Gao Y."/>
            <person name="Zhang L."/>
            <person name="Li S."/>
            <person name="Dai H."/>
            <person name="Hamel J.F."/>
            <person name="Liu C."/>
            <person name="Yu Y."/>
            <person name="Liu S."/>
            <person name="Lin W."/>
            <person name="Guo K."/>
            <person name="Jin S."/>
            <person name="Xu P."/>
            <person name="Storey K.B."/>
            <person name="Huan P."/>
            <person name="Zhang T."/>
            <person name="Zhou Y."/>
            <person name="Zhang J."/>
            <person name="Lin C."/>
            <person name="Li X."/>
            <person name="Xing L."/>
            <person name="Huo D."/>
            <person name="Sun M."/>
            <person name="Wang L."/>
            <person name="Mercier A."/>
            <person name="Li F."/>
            <person name="Yang H."/>
            <person name="Xiang J."/>
        </authorList>
    </citation>
    <scope>NUCLEOTIDE SEQUENCE [LARGE SCALE GENOMIC DNA]</scope>
    <source>
        <strain evidence="11">Shaxun</strain>
        <tissue evidence="11">Muscle</tissue>
    </source>
</reference>
<feature type="domain" description="Radical SAM core" evidence="10">
    <location>
        <begin position="290"/>
        <end position="550"/>
    </location>
</feature>
<dbReference type="PANTHER" id="PTHR43020">
    <property type="entry name" value="CDK5 REGULATORY SUBUNIT-ASSOCIATED PROTEIN 1"/>
    <property type="match status" value="1"/>
</dbReference>
<dbReference type="SFLD" id="SFLDG01082">
    <property type="entry name" value="B12-binding_domain_containing"/>
    <property type="match status" value="1"/>
</dbReference>
<dbReference type="InterPro" id="IPR002792">
    <property type="entry name" value="TRAM_dom"/>
</dbReference>
<keyword evidence="4" id="KW-0949">S-adenosyl-L-methionine</keyword>
<evidence type="ECO:0000256" key="2">
    <source>
        <dbReference type="ARBA" id="ARBA00009815"/>
    </source>
</evidence>
<evidence type="ECO:0000256" key="5">
    <source>
        <dbReference type="ARBA" id="ARBA00022723"/>
    </source>
</evidence>
<feature type="domain" description="MTTase N-terminal" evidence="9">
    <location>
        <begin position="146"/>
        <end position="266"/>
    </location>
</feature>
<dbReference type="GO" id="GO:0035597">
    <property type="term" value="F:tRNA-2-methylthio-N(6)-dimethylallyladenosine(37) synthase activity"/>
    <property type="evidence" value="ECO:0007669"/>
    <property type="project" value="TreeGrafter"/>
</dbReference>
<comment type="similarity">
    <text evidence="2">Belongs to the methylthiotransferase family. MiaB subfamily.</text>
</comment>
<dbReference type="GO" id="GO:0005829">
    <property type="term" value="C:cytosol"/>
    <property type="evidence" value="ECO:0007669"/>
    <property type="project" value="TreeGrafter"/>
</dbReference>
<accession>A0A2G8JDR5</accession>
<dbReference type="PROSITE" id="PS01278">
    <property type="entry name" value="MTTASE_RADICAL"/>
    <property type="match status" value="1"/>
</dbReference>
<dbReference type="GO" id="GO:0060255">
    <property type="term" value="P:regulation of macromolecule metabolic process"/>
    <property type="evidence" value="ECO:0007669"/>
    <property type="project" value="UniProtKB-ARBA"/>
</dbReference>
<dbReference type="SFLD" id="SFLDG01061">
    <property type="entry name" value="methylthiotransferase"/>
    <property type="match status" value="1"/>
</dbReference>
<dbReference type="GO" id="GO:0046872">
    <property type="term" value="F:metal ion binding"/>
    <property type="evidence" value="ECO:0007669"/>
    <property type="project" value="UniProtKB-KW"/>
</dbReference>
<comment type="caution">
    <text evidence="11">The sequence shown here is derived from an EMBL/GenBank/DDBJ whole genome shotgun (WGS) entry which is preliminary data.</text>
</comment>
<dbReference type="InterPro" id="IPR005839">
    <property type="entry name" value="Methylthiotransferase"/>
</dbReference>
<keyword evidence="7" id="KW-0411">Iron-sulfur</keyword>
<evidence type="ECO:0000259" key="10">
    <source>
        <dbReference type="PROSITE" id="PS51918"/>
    </source>
</evidence>
<dbReference type="EMBL" id="MRZV01002364">
    <property type="protein sequence ID" value="PIK33901.1"/>
    <property type="molecule type" value="Genomic_DNA"/>
</dbReference>
<dbReference type="SMART" id="SM00729">
    <property type="entry name" value="Elp3"/>
    <property type="match status" value="1"/>
</dbReference>
<dbReference type="PROSITE" id="PS51449">
    <property type="entry name" value="MTTASE_N"/>
    <property type="match status" value="1"/>
</dbReference>
<dbReference type="SFLD" id="SFLDS00029">
    <property type="entry name" value="Radical_SAM"/>
    <property type="match status" value="1"/>
</dbReference>
<keyword evidence="6" id="KW-0408">Iron</keyword>
<dbReference type="SFLD" id="SFLDF00273">
    <property type="entry name" value="(dimethylallyl)adenosine_tRNA"/>
    <property type="match status" value="1"/>
</dbReference>
<dbReference type="InterPro" id="IPR013848">
    <property type="entry name" value="Methylthiotransferase_N"/>
</dbReference>
<dbReference type="NCBIfam" id="TIGR00089">
    <property type="entry name" value="MiaB/RimO family radical SAM methylthiotransferase"/>
    <property type="match status" value="1"/>
</dbReference>
<dbReference type="SFLD" id="SFLDF00413">
    <property type="entry name" value="CDK5RAP1"/>
    <property type="match status" value="1"/>
</dbReference>
<sequence length="654" mass="73614">MGHSFNITRIYARSDSFFTFSFQEICSLNAYPYLVCSRRKGTCGTSVIKQTRASDGLKQLHNIHSSVAINRVYTQTGFCKGNVRLKSDFKVRNIRNNIASGPSLDSFIAQTQFQGGNANIQKKEAQTQSEDAAPYLPASALSGADRKVYFETYGCQMNVSDTEVAWSILQSHGFQKTSEPKLADVVLLMTCAIRENAEQRIWNRLEYFGSLKRKRGNSKNPLKIGLLGCMAERLKKKIVEKTKAVDVVAGPDAYRDLPRLLSVADSGQTAINVMLSVDETYADVVPVRLDQASKTAFVSIMRGCDNMCSYCIVPFTRGRERSRPLASILEEIKGLSDQVRAREVTLLGQNVNSYRDVSEETYYGYGTQESEDTNLADGFETIYKSKKGGLRFAHLLERVAQVNPEMRIRFTSPHPKDFPDEVLHTVKDYNNICNQIHLPAQSGNSDVLQRMRRGYTRESYLQLVDHVRTIIPGVSISSDFIAGFCGETGSEHQDTLSLLRLVRYNYAYLFAYSMRQKTHAYHRMEDDVTEETKNRRLNEIIGVFRQNVQEINQQQIGQIQLVLVEGPSKRDPNQMVGKNDGGTRVILSHIESARAETGDIHENHLKPGDYVAVAITAATSQVLKGQVLFATKLQKFPLDLQSWKDDRISEQARS</sequence>
<evidence type="ECO:0000259" key="9">
    <source>
        <dbReference type="PROSITE" id="PS51449"/>
    </source>
</evidence>
<evidence type="ECO:0000256" key="1">
    <source>
        <dbReference type="ARBA" id="ARBA00001966"/>
    </source>
</evidence>
<dbReference type="Gene3D" id="3.80.30.20">
    <property type="entry name" value="tm_1862 like domain"/>
    <property type="match status" value="1"/>
</dbReference>
<dbReference type="PROSITE" id="PS51918">
    <property type="entry name" value="RADICAL_SAM"/>
    <property type="match status" value="1"/>
</dbReference>
<dbReference type="FunFam" id="3.40.50.12160:FF:000003">
    <property type="entry name" value="CDK5 regulatory subunit-associated protein 1"/>
    <property type="match status" value="1"/>
</dbReference>
<organism evidence="11 12">
    <name type="scientific">Stichopus japonicus</name>
    <name type="common">Sea cucumber</name>
    <dbReference type="NCBI Taxonomy" id="307972"/>
    <lineage>
        <taxon>Eukaryota</taxon>
        <taxon>Metazoa</taxon>
        <taxon>Echinodermata</taxon>
        <taxon>Eleutherozoa</taxon>
        <taxon>Echinozoa</taxon>
        <taxon>Holothuroidea</taxon>
        <taxon>Aspidochirotacea</taxon>
        <taxon>Aspidochirotida</taxon>
        <taxon>Stichopodidae</taxon>
        <taxon>Apostichopus</taxon>
    </lineage>
</organism>
<gene>
    <name evidence="11" type="ORF">BSL78_29278</name>
</gene>
<dbReference type="Pfam" id="PF00919">
    <property type="entry name" value="UPF0004"/>
    <property type="match status" value="1"/>
</dbReference>
<protein>
    <submittedName>
        <fullName evidence="11">Putative CDK5 regulatory subunit-associated protein 1</fullName>
    </submittedName>
</protein>
<dbReference type="InterPro" id="IPR007197">
    <property type="entry name" value="rSAM"/>
</dbReference>
<evidence type="ECO:0000313" key="11">
    <source>
        <dbReference type="EMBL" id="PIK33901.1"/>
    </source>
</evidence>
<dbReference type="PROSITE" id="PS50926">
    <property type="entry name" value="TRAM"/>
    <property type="match status" value="1"/>
</dbReference>
<dbReference type="NCBIfam" id="TIGR01574">
    <property type="entry name" value="miaB-methiolase"/>
    <property type="match status" value="1"/>
</dbReference>
<dbReference type="InterPro" id="IPR006638">
    <property type="entry name" value="Elp3/MiaA/NifB-like_rSAM"/>
</dbReference>
<evidence type="ECO:0000256" key="4">
    <source>
        <dbReference type="ARBA" id="ARBA00022691"/>
    </source>
</evidence>
<keyword evidence="3" id="KW-0004">4Fe-4S</keyword>
<dbReference type="PANTHER" id="PTHR43020:SF2">
    <property type="entry name" value="MITOCHONDRIAL TRNA METHYLTHIOTRANSFERASE CDK5RAP1"/>
    <property type="match status" value="1"/>
</dbReference>
<keyword evidence="5" id="KW-0479">Metal-binding</keyword>
<proteinExistence type="inferred from homology"/>
<dbReference type="GO" id="GO:0051539">
    <property type="term" value="F:4 iron, 4 sulfur cluster binding"/>
    <property type="evidence" value="ECO:0007669"/>
    <property type="project" value="UniProtKB-KW"/>
</dbReference>
<dbReference type="SUPFAM" id="SSF102114">
    <property type="entry name" value="Radical SAM enzymes"/>
    <property type="match status" value="1"/>
</dbReference>
<dbReference type="OrthoDB" id="190098at2759"/>
<dbReference type="Pfam" id="PF04055">
    <property type="entry name" value="Radical_SAM"/>
    <property type="match status" value="1"/>
</dbReference>
<dbReference type="InterPro" id="IPR038135">
    <property type="entry name" value="Methylthiotransferase_N_sf"/>
</dbReference>